<evidence type="ECO:0000313" key="1">
    <source>
        <dbReference type="EMBL" id="KKZ74828.1"/>
    </source>
</evidence>
<sequence>MAIPGNMLSESTSSMDPSVSGWVAKLNCTIGKGTGGRVGDGCLSVRSVASGEMQARTVASYEVIPGTEYLTFADASGATVPERIGIRWLDSTSTEISITWSLTTATASATWHRIAVAGIAPDTAVYAQVVLSSTPAAGAVFSFYENVYLGLSIRTTGNLLSANAESMERASDWEYVAGTNCSISRTAPMVSWPAAFYLAGGHAATMTVTGAGDADFSCTERAPVTPGTQYYALAYLNPPTSGSSAWMELRFYNAALSQIQATRSVLAAPGTGWYSQRVADFAPAGAAYVSLAFGLTSATGGQVLRVDHATITLPPVLREGSVVPYADASFERGVGGWTVPSGVATLARLTPWGTDSIEGAYCMTVSSATATTSVVRSARYALGAAAGHSFTHETGMKVAAGGWTVVLTTRWYNAANSLISSTSAASQAVPGSGWWLLSFAASAPAGTTQAEIEYSFTATSTSSVLRMDKVSLWETLPLTQVTVDDDTASVTVTIRELPTTDTVSVWRVTPDGTRTLVRGPSGLIDKTATTSDVLVIEDYEAPLGVPVYYVAESRNSSGVVTASRTTDTVTIDPGDYNEAWLKDPGQPQRNMRVLVEKAPDWDRPIAQAEHRVRRRQNSVIFSDVRGGLEGDLTVWTRTDAERAALHRLLSPGSVLLWQAAPGMGVDDMYVNVGQIREGRVTSYAPELWRTWTLPLKQADMPVTVGVASSAGRTWQDILTENNTWGDVLAKYATWEDVLFDRPIGG</sequence>
<dbReference type="EMBL" id="LAQS01000006">
    <property type="protein sequence ID" value="KKZ74828.1"/>
    <property type="molecule type" value="Genomic_DNA"/>
</dbReference>
<dbReference type="OrthoDB" id="4134944at2"/>
<organism evidence="1 2">
    <name type="scientific">Streptomyces showdoensis</name>
    <dbReference type="NCBI Taxonomy" id="68268"/>
    <lineage>
        <taxon>Bacteria</taxon>
        <taxon>Bacillati</taxon>
        <taxon>Actinomycetota</taxon>
        <taxon>Actinomycetes</taxon>
        <taxon>Kitasatosporales</taxon>
        <taxon>Streptomycetaceae</taxon>
        <taxon>Streptomyces</taxon>
    </lineage>
</organism>
<accession>A0A2P2GTK5</accession>
<dbReference type="RefSeq" id="WP_046906328.1">
    <property type="nucleotide sequence ID" value="NZ_BAAAXG010000026.1"/>
</dbReference>
<dbReference type="AlphaFoldDB" id="A0A2P2GTK5"/>
<proteinExistence type="predicted"/>
<keyword evidence="2" id="KW-1185">Reference proteome</keyword>
<gene>
    <name evidence="1" type="ORF">VO63_05075</name>
</gene>
<comment type="caution">
    <text evidence="1">The sequence shown here is derived from an EMBL/GenBank/DDBJ whole genome shotgun (WGS) entry which is preliminary data.</text>
</comment>
<name>A0A2P2GTK5_STREW</name>
<reference evidence="1 2" key="1">
    <citation type="submission" date="2015-05" db="EMBL/GenBank/DDBJ databases">
        <title>Draft Genome assembly of Streptomyces showdoensis.</title>
        <authorList>
            <person name="Thapa K.K."/>
            <person name="Metsa-Ketela M."/>
        </authorList>
    </citation>
    <scope>NUCLEOTIDE SEQUENCE [LARGE SCALE GENOMIC DNA]</scope>
    <source>
        <strain evidence="1 2">ATCC 15227</strain>
    </source>
</reference>
<dbReference type="Gene3D" id="2.60.120.260">
    <property type="entry name" value="Galactose-binding domain-like"/>
    <property type="match status" value="1"/>
</dbReference>
<evidence type="ECO:0008006" key="3">
    <source>
        <dbReference type="Google" id="ProtNLM"/>
    </source>
</evidence>
<dbReference type="Proteomes" id="UP000265325">
    <property type="component" value="Unassembled WGS sequence"/>
</dbReference>
<protein>
    <recommendedName>
        <fullName evidence="3">Minor tail protein</fullName>
    </recommendedName>
</protein>
<evidence type="ECO:0000313" key="2">
    <source>
        <dbReference type="Proteomes" id="UP000265325"/>
    </source>
</evidence>